<accession>A0A9P1DSP6</accession>
<evidence type="ECO:0000313" key="5">
    <source>
        <dbReference type="Proteomes" id="UP001152797"/>
    </source>
</evidence>
<feature type="signal peptide" evidence="2">
    <location>
        <begin position="1"/>
        <end position="19"/>
    </location>
</feature>
<feature type="region of interest" description="Disordered" evidence="1">
    <location>
        <begin position="376"/>
        <end position="395"/>
    </location>
</feature>
<evidence type="ECO:0000256" key="2">
    <source>
        <dbReference type="SAM" id="SignalP"/>
    </source>
</evidence>
<evidence type="ECO:0000313" key="3">
    <source>
        <dbReference type="EMBL" id="CAI4015684.1"/>
    </source>
</evidence>
<evidence type="ECO:0000256" key="1">
    <source>
        <dbReference type="SAM" id="MobiDB-lite"/>
    </source>
</evidence>
<dbReference type="EMBL" id="CAMXCT030006544">
    <property type="protein sequence ID" value="CAL4802996.1"/>
    <property type="molecule type" value="Genomic_DNA"/>
</dbReference>
<reference evidence="3" key="1">
    <citation type="submission" date="2022-10" db="EMBL/GenBank/DDBJ databases">
        <authorList>
            <person name="Chen Y."/>
            <person name="Dougan E. K."/>
            <person name="Chan C."/>
            <person name="Rhodes N."/>
            <person name="Thang M."/>
        </authorList>
    </citation>
    <scope>NUCLEOTIDE SEQUENCE</scope>
</reference>
<protein>
    <submittedName>
        <fullName evidence="3">Uncharacterized protein</fullName>
    </submittedName>
</protein>
<evidence type="ECO:0000313" key="4">
    <source>
        <dbReference type="EMBL" id="CAL1169059.1"/>
    </source>
</evidence>
<proteinExistence type="predicted"/>
<dbReference type="AlphaFoldDB" id="A0A9P1DSP6"/>
<dbReference type="Proteomes" id="UP001152797">
    <property type="component" value="Unassembled WGS sequence"/>
</dbReference>
<dbReference type="EMBL" id="CAMXCT010006544">
    <property type="protein sequence ID" value="CAI4015684.1"/>
    <property type="molecule type" value="Genomic_DNA"/>
</dbReference>
<name>A0A9P1DSP6_9DINO</name>
<comment type="caution">
    <text evidence="3">The sequence shown here is derived from an EMBL/GenBank/DDBJ whole genome shotgun (WGS) entry which is preliminary data.</text>
</comment>
<organism evidence="3">
    <name type="scientific">Cladocopium goreaui</name>
    <dbReference type="NCBI Taxonomy" id="2562237"/>
    <lineage>
        <taxon>Eukaryota</taxon>
        <taxon>Sar</taxon>
        <taxon>Alveolata</taxon>
        <taxon>Dinophyceae</taxon>
        <taxon>Suessiales</taxon>
        <taxon>Symbiodiniaceae</taxon>
        <taxon>Cladocopium</taxon>
    </lineage>
</organism>
<feature type="chain" id="PRO_5043271662" evidence="2">
    <location>
        <begin position="20"/>
        <end position="502"/>
    </location>
</feature>
<sequence length="502" mass="55017">MQKLKALSALLRFLQEFLASNPGQLQIESTFRALVHELLFIYDALLTQALEKGCLYGHAFALVVSMIRVHLLLLVAGLVQDLCGSLIVCIRKSVQRLLAPLTEAFYLLVGLFASARRERPVVPRKVLSVSPISLNAAAIRHRTREALENLACNTAARESLAKAGLQPEDVSFHAAELNHIQERCQPMRERGNGDWWLAEDGPVSMLAGQRDLRCSDSLRVLGVLLPLPCTVLLLEQILEGASMPLPGALFGACGILCAASVGLLNGGYLAWPARLLTALRILLAILGAAAAEAKSEGYAVLSAALLASIDVRPLSPKRSRGRAQLAAVFVALHVMTLSVQHWAQLENEAETEEEGLVQQDRCSLFLSHTPVPQHFRQVGKQDQTEHRADNKGREKESRFKVVSLKRGVVHEGAFSVLFQMEREAVLPDLVLRQQQMEADCSFVTADWQLCVAAKHGSLLAMCLRKASGELKTCQQRSRKSRGDAEVFRAKPSRAIAACRGQL</sequence>
<keyword evidence="2" id="KW-0732">Signal</keyword>
<gene>
    <name evidence="3" type="ORF">C1SCF055_LOCUS40499</name>
</gene>
<keyword evidence="5" id="KW-1185">Reference proteome</keyword>
<reference evidence="4" key="2">
    <citation type="submission" date="2024-04" db="EMBL/GenBank/DDBJ databases">
        <authorList>
            <person name="Chen Y."/>
            <person name="Shah S."/>
            <person name="Dougan E. K."/>
            <person name="Thang M."/>
            <person name="Chan C."/>
        </authorList>
    </citation>
    <scope>NUCLEOTIDE SEQUENCE [LARGE SCALE GENOMIC DNA]</scope>
</reference>
<dbReference type="EMBL" id="CAMXCT020006544">
    <property type="protein sequence ID" value="CAL1169059.1"/>
    <property type="molecule type" value="Genomic_DNA"/>
</dbReference>
<feature type="compositionally biased region" description="Basic and acidic residues" evidence="1">
    <location>
        <begin position="382"/>
        <end position="395"/>
    </location>
</feature>